<dbReference type="Gene3D" id="1.50.10.10">
    <property type="match status" value="1"/>
</dbReference>
<dbReference type="InterPro" id="IPR012341">
    <property type="entry name" value="6hp_glycosidase-like_sf"/>
</dbReference>
<dbReference type="AlphaFoldDB" id="A0A1M5XXG9"/>
<evidence type="ECO:0000313" key="4">
    <source>
        <dbReference type="Proteomes" id="UP000184240"/>
    </source>
</evidence>
<dbReference type="Gene3D" id="3.40.30.10">
    <property type="entry name" value="Glutaredoxin"/>
    <property type="match status" value="1"/>
</dbReference>
<organism evidence="3 4">
    <name type="scientific">Leeuwenhoekiella palythoae</name>
    <dbReference type="NCBI Taxonomy" id="573501"/>
    <lineage>
        <taxon>Bacteria</taxon>
        <taxon>Pseudomonadati</taxon>
        <taxon>Bacteroidota</taxon>
        <taxon>Flavobacteriia</taxon>
        <taxon>Flavobacteriales</taxon>
        <taxon>Flavobacteriaceae</taxon>
        <taxon>Leeuwenhoekiella</taxon>
    </lineage>
</organism>
<reference evidence="3" key="1">
    <citation type="submission" date="2016-11" db="EMBL/GenBank/DDBJ databases">
        <authorList>
            <person name="Jaros S."/>
            <person name="Januszkiewicz K."/>
            <person name="Wedrychowicz H."/>
        </authorList>
    </citation>
    <scope>NUCLEOTIDE SEQUENCE [LARGE SCALE GENOMIC DNA]</scope>
    <source>
        <strain evidence="3">DSM 19859</strain>
    </source>
</reference>
<dbReference type="GO" id="GO:0005975">
    <property type="term" value="P:carbohydrate metabolic process"/>
    <property type="evidence" value="ECO:0007669"/>
    <property type="project" value="InterPro"/>
</dbReference>
<name>A0A1M5XXG9_9FLAO</name>
<reference evidence="2 5" key="3">
    <citation type="submission" date="2018-07" db="EMBL/GenBank/DDBJ databases">
        <title>Leeuwenhoekiella genomics.</title>
        <authorList>
            <person name="Tahon G."/>
            <person name="Willems A."/>
        </authorList>
    </citation>
    <scope>NUCLEOTIDE SEQUENCE [LARGE SCALE GENOMIC DNA]</scope>
    <source>
        <strain evidence="2 5">LMG 24856</strain>
    </source>
</reference>
<dbReference type="PANTHER" id="PTHR42899">
    <property type="entry name" value="SPERMATOGENESIS-ASSOCIATED PROTEIN 20"/>
    <property type="match status" value="1"/>
</dbReference>
<feature type="domain" description="Spermatogenesis-associated protein 20-like TRX" evidence="1">
    <location>
        <begin position="42"/>
        <end position="196"/>
    </location>
</feature>
<dbReference type="CDD" id="cd02955">
    <property type="entry name" value="SSP411"/>
    <property type="match status" value="1"/>
</dbReference>
<dbReference type="OrthoDB" id="9762614at2"/>
<dbReference type="PANTHER" id="PTHR42899:SF1">
    <property type="entry name" value="SPERMATOGENESIS-ASSOCIATED PROTEIN 20"/>
    <property type="match status" value="1"/>
</dbReference>
<dbReference type="Gene3D" id="1.50.10.20">
    <property type="match status" value="1"/>
</dbReference>
<gene>
    <name evidence="2" type="ORF">DSM01_1075</name>
    <name evidence="3" type="ORF">SAMN04487999_1780</name>
</gene>
<accession>A0A1M5XXG9</accession>
<evidence type="ECO:0000313" key="5">
    <source>
        <dbReference type="Proteomes" id="UP000290037"/>
    </source>
</evidence>
<dbReference type="EMBL" id="FQXT01000003">
    <property type="protein sequence ID" value="SHI04515.1"/>
    <property type="molecule type" value="Genomic_DNA"/>
</dbReference>
<dbReference type="InterPro" id="IPR024705">
    <property type="entry name" value="Ssp411"/>
</dbReference>
<dbReference type="EMBL" id="QOVN01000002">
    <property type="protein sequence ID" value="RXG30325.1"/>
    <property type="molecule type" value="Genomic_DNA"/>
</dbReference>
<dbReference type="SUPFAM" id="SSF48208">
    <property type="entry name" value="Six-hairpin glycosidases"/>
    <property type="match status" value="1"/>
</dbReference>
<dbReference type="InterPro" id="IPR008928">
    <property type="entry name" value="6-hairpin_glycosidase_sf"/>
</dbReference>
<reference evidence="4" key="2">
    <citation type="submission" date="2016-11" db="EMBL/GenBank/DDBJ databases">
        <authorList>
            <person name="Varghese N."/>
            <person name="Submissions S."/>
        </authorList>
    </citation>
    <scope>NUCLEOTIDE SEQUENCE [LARGE SCALE GENOMIC DNA]</scope>
    <source>
        <strain evidence="4">DSM 19859</strain>
    </source>
</reference>
<evidence type="ECO:0000313" key="3">
    <source>
        <dbReference type="EMBL" id="SHI04515.1"/>
    </source>
</evidence>
<evidence type="ECO:0000259" key="1">
    <source>
        <dbReference type="Pfam" id="PF03190"/>
    </source>
</evidence>
<dbReference type="Proteomes" id="UP000290037">
    <property type="component" value="Unassembled WGS sequence"/>
</dbReference>
<evidence type="ECO:0000313" key="2">
    <source>
        <dbReference type="EMBL" id="RXG30325.1"/>
    </source>
</evidence>
<dbReference type="Pfam" id="PF03190">
    <property type="entry name" value="Thioredox_DsbH"/>
    <property type="match status" value="1"/>
</dbReference>
<protein>
    <recommendedName>
        <fullName evidence="1">Spermatogenesis-associated protein 20-like TRX domain-containing protein</fullName>
    </recommendedName>
</protein>
<dbReference type="RefSeq" id="WP_084673107.1">
    <property type="nucleotide sequence ID" value="NZ_FQXT01000003.1"/>
</dbReference>
<keyword evidence="5" id="KW-1185">Reference proteome</keyword>
<sequence length="712" mass="81137">MSFNTEILNLNRKPMRCCFFLSLLVVLLATFVLTAQETHKYTNQLIEETSPYLLQHAHNPVDWQPWSDAAFAQAKEENKLVVVSIGYSSCHWCHVMEEETFSQEDVAQVMNENFINIKVDREERPDVDQVYMKAVQLITGKGGWPLNVIVLPDGKPLYGGTYHKKDEWLQLLNSLSKTYAEKPEQAAAFAQRLTTGIQEEQQQAAANTSVQYRPELIETLFNTYQQEWDMKNGGRKGFEKFMLPAHLNLLLDYVSLTQDAKSKTFLEQTLDAIAMRGVYDHVSGGFFRYSVDPLWKIPHFEKMLSDNAQLISVYARAYTLFDKPIYRQRAEETITFLNNQFKTKEGSFIAALDADSDGKEGGYYLYNTNQLETAITTEKELFDAYYTQEPLSRFETDILHLYPTQTDAAFAASYKLSAEQVAQLITQWKSELQQVRSTRSLPRADDKIIVPWNAMMISGLVAAAHSFEQPDYLKQAKALYSVLMQNAYKDGTLMHSYKAHSDTAPAFLDDYVFMSQATLDLYSSTTNTEYLETLNQLITDTQTHFKDANSPFYTFNTGDELITNIITTNDGVQPSANALLAQLLFKLGHLNYNTAYLEQSKAMLLAMHDNLKEQPWSYTQWLALAIQHSYPFYEIAVVGPDAVQRIDDFSRQPVANRLLIGTTVDSELPLFESRFVPEKTYIYVCEGRACKLPVTTVAQALKQLEAVEGFGF</sequence>
<dbReference type="InterPro" id="IPR004879">
    <property type="entry name" value="Ssp411-like_TRX"/>
</dbReference>
<proteinExistence type="predicted"/>
<dbReference type="InterPro" id="IPR036249">
    <property type="entry name" value="Thioredoxin-like_sf"/>
</dbReference>
<dbReference type="Proteomes" id="UP000184240">
    <property type="component" value="Unassembled WGS sequence"/>
</dbReference>
<dbReference type="STRING" id="573501.SAMN04487999_1780"/>
<dbReference type="SUPFAM" id="SSF52833">
    <property type="entry name" value="Thioredoxin-like"/>
    <property type="match status" value="1"/>
</dbReference>
<dbReference type="PIRSF" id="PIRSF006402">
    <property type="entry name" value="UCP006402_thioredoxin"/>
    <property type="match status" value="1"/>
</dbReference>